<evidence type="ECO:0000259" key="4">
    <source>
        <dbReference type="SMART" id="SM01017"/>
    </source>
</evidence>
<dbReference type="EMBL" id="JOWA01000143">
    <property type="protein sequence ID" value="KEZ39468.1"/>
    <property type="molecule type" value="Genomic_DNA"/>
</dbReference>
<feature type="region of interest" description="Disordered" evidence="3">
    <location>
        <begin position="435"/>
        <end position="476"/>
    </location>
</feature>
<feature type="domain" description="Arrestin C-terminal-like" evidence="4">
    <location>
        <begin position="185"/>
        <end position="336"/>
    </location>
</feature>
<dbReference type="VEuPathDB" id="FungiDB:SAPIO_CDS9333"/>
<dbReference type="PANTHER" id="PTHR11188">
    <property type="entry name" value="ARRESTIN DOMAIN CONTAINING PROTEIN"/>
    <property type="match status" value="1"/>
</dbReference>
<gene>
    <name evidence="5" type="ORF">SAPIO_CDS9333</name>
</gene>
<dbReference type="Pfam" id="PF00339">
    <property type="entry name" value="Arrestin_N"/>
    <property type="match status" value="1"/>
</dbReference>
<feature type="compositionally biased region" description="Polar residues" evidence="3">
    <location>
        <begin position="387"/>
        <end position="409"/>
    </location>
</feature>
<dbReference type="RefSeq" id="XP_016639267.1">
    <property type="nucleotide sequence ID" value="XM_016790757.1"/>
</dbReference>
<dbReference type="OrthoDB" id="2333384at2759"/>
<feature type="region of interest" description="Disordered" evidence="3">
    <location>
        <begin position="516"/>
        <end position="598"/>
    </location>
</feature>
<dbReference type="OMA" id="GMATPFH"/>
<dbReference type="AlphaFoldDB" id="A0A084FWK6"/>
<evidence type="ECO:0000256" key="1">
    <source>
        <dbReference type="ARBA" id="ARBA00005298"/>
    </source>
</evidence>
<accession>A0A084FWK6</accession>
<reference evidence="5 6" key="1">
    <citation type="journal article" date="2014" name="Genome Announc.">
        <title>Draft genome sequence of the pathogenic fungus Scedosporium apiospermum.</title>
        <authorList>
            <person name="Vandeputte P."/>
            <person name="Ghamrawi S."/>
            <person name="Rechenmann M."/>
            <person name="Iltis A."/>
            <person name="Giraud S."/>
            <person name="Fleury M."/>
            <person name="Thornton C."/>
            <person name="Delhaes L."/>
            <person name="Meyer W."/>
            <person name="Papon N."/>
            <person name="Bouchara J.P."/>
        </authorList>
    </citation>
    <scope>NUCLEOTIDE SEQUENCE [LARGE SCALE GENOMIC DNA]</scope>
    <source>
        <strain evidence="5 6">IHEM 14462</strain>
    </source>
</reference>
<dbReference type="KEGG" id="sapo:SAPIO_CDS9333"/>
<organism evidence="5 6">
    <name type="scientific">Pseudallescheria apiosperma</name>
    <name type="common">Scedosporium apiospermum</name>
    <dbReference type="NCBI Taxonomy" id="563466"/>
    <lineage>
        <taxon>Eukaryota</taxon>
        <taxon>Fungi</taxon>
        <taxon>Dikarya</taxon>
        <taxon>Ascomycota</taxon>
        <taxon>Pezizomycotina</taxon>
        <taxon>Sordariomycetes</taxon>
        <taxon>Hypocreomycetidae</taxon>
        <taxon>Microascales</taxon>
        <taxon>Microascaceae</taxon>
        <taxon>Scedosporium</taxon>
    </lineage>
</organism>
<dbReference type="GO" id="GO:0005829">
    <property type="term" value="C:cytosol"/>
    <property type="evidence" value="ECO:0007669"/>
    <property type="project" value="TreeGrafter"/>
</dbReference>
<dbReference type="HOGENOM" id="CLU_018982_2_0_1"/>
<evidence type="ECO:0000256" key="3">
    <source>
        <dbReference type="SAM" id="MobiDB-lite"/>
    </source>
</evidence>
<evidence type="ECO:0000256" key="2">
    <source>
        <dbReference type="ARBA" id="ARBA00038766"/>
    </source>
</evidence>
<sequence>MWPLTSLSRISGRSAVTLFEIRLDNDFIVFRGNGHESAGQALKGQVVLCLSAPLKLDELHLRLTGTLRLSWTQAKMTATGISQQKVDKTIPILQHRWAPFVGGAGKSVTLQPGNYEFPFEYMLAGDTSESLEGIPEASISYRLKARIVRRRLASDIHTYKHLRVIRTLEPSALEFLHAMSVENIWPNKVDYSLVIPQKAVVFGGSVGIEMRFTPLLKGLEMGAVTAKLMECRECVAQGSNLAKLKEFKTEREVGHWKFDVVTEDWHDTIDGTGQEGWVLEKKLDLPKKLRQCVQDINEHGIKIRHKLRLIVSLKNPDGHVSELRATLPVAIFISPNIPLDEEGNLVMQSPDEPVPPLSDPETIAPPGYGEHVLDRLYDDVLFGGFQTPENQSGTNSPYYHPSATASSESLAHAAETGARTRTDPAIVEALASRLQTMSASRSRRNSVHSMNSGPPDEMSRRPSHENSPSGRVSPEHADETILEELNKVPSYATAVRTPARPRSYIGLPSMLPMYEDIEPDVPSSPAIPDDSATRSEPERTESTEYDSGDIQESSPAEQLSDFSSTRSESLSSQGSQRSQRPQTAIDASQPRTVRPRPLSGFSDALLQRLSNHAYGHYGHGLDPRPYQGMRPTMQCM</sequence>
<comment type="caution">
    <text evidence="5">The sequence shown here is derived from an EMBL/GenBank/DDBJ whole genome shotgun (WGS) entry which is preliminary data.</text>
</comment>
<evidence type="ECO:0000313" key="6">
    <source>
        <dbReference type="Proteomes" id="UP000028545"/>
    </source>
</evidence>
<dbReference type="SMART" id="SM01017">
    <property type="entry name" value="Arrestin_C"/>
    <property type="match status" value="1"/>
</dbReference>
<proteinExistence type="inferred from homology"/>
<dbReference type="Gene3D" id="2.60.40.640">
    <property type="match status" value="1"/>
</dbReference>
<dbReference type="InterPro" id="IPR014756">
    <property type="entry name" value="Ig_E-set"/>
</dbReference>
<dbReference type="InterPro" id="IPR014752">
    <property type="entry name" value="Arrestin-like_C"/>
</dbReference>
<feature type="region of interest" description="Disordered" evidence="3">
    <location>
        <begin position="383"/>
        <end position="423"/>
    </location>
</feature>
<dbReference type="GO" id="GO:0030674">
    <property type="term" value="F:protein-macromolecule adaptor activity"/>
    <property type="evidence" value="ECO:0007669"/>
    <property type="project" value="TreeGrafter"/>
</dbReference>
<dbReference type="InterPro" id="IPR011022">
    <property type="entry name" value="Arrestin_C-like"/>
</dbReference>
<dbReference type="SUPFAM" id="SSF81296">
    <property type="entry name" value="E set domains"/>
    <property type="match status" value="1"/>
</dbReference>
<dbReference type="GO" id="GO:0070086">
    <property type="term" value="P:ubiquitin-dependent endocytosis"/>
    <property type="evidence" value="ECO:0007669"/>
    <property type="project" value="TreeGrafter"/>
</dbReference>
<dbReference type="PANTHER" id="PTHR11188:SF17">
    <property type="entry name" value="FI21816P1"/>
    <property type="match status" value="1"/>
</dbReference>
<dbReference type="InterPro" id="IPR011021">
    <property type="entry name" value="Arrestin-like_N"/>
</dbReference>
<dbReference type="GO" id="GO:0005886">
    <property type="term" value="C:plasma membrane"/>
    <property type="evidence" value="ECO:0007669"/>
    <property type="project" value="TreeGrafter"/>
</dbReference>
<protein>
    <recommendedName>
        <fullName evidence="4">Arrestin C-terminal-like domain-containing protein</fullName>
    </recommendedName>
</protein>
<keyword evidence="6" id="KW-1185">Reference proteome</keyword>
<evidence type="ECO:0000313" key="5">
    <source>
        <dbReference type="EMBL" id="KEZ39468.1"/>
    </source>
</evidence>
<feature type="compositionally biased region" description="Basic and acidic residues" evidence="3">
    <location>
        <begin position="531"/>
        <end position="542"/>
    </location>
</feature>
<name>A0A084FWK6_PSEDA</name>
<dbReference type="Proteomes" id="UP000028545">
    <property type="component" value="Unassembled WGS sequence"/>
</dbReference>
<dbReference type="GO" id="GO:0031625">
    <property type="term" value="F:ubiquitin protein ligase binding"/>
    <property type="evidence" value="ECO:0007669"/>
    <property type="project" value="TreeGrafter"/>
</dbReference>
<comment type="subunit">
    <text evidence="2">Interacts with hulA.</text>
</comment>
<dbReference type="Pfam" id="PF02752">
    <property type="entry name" value="Arrestin_C"/>
    <property type="match status" value="1"/>
</dbReference>
<dbReference type="GeneID" id="27728405"/>
<feature type="compositionally biased region" description="Low complexity" evidence="3">
    <location>
        <begin position="560"/>
        <end position="582"/>
    </location>
</feature>
<comment type="similarity">
    <text evidence="1">Belongs to the arrestin family.</text>
</comment>
<dbReference type="InterPro" id="IPR050357">
    <property type="entry name" value="Arrestin_domain-protein"/>
</dbReference>